<dbReference type="GO" id="GO:0016020">
    <property type="term" value="C:membrane"/>
    <property type="evidence" value="ECO:0007669"/>
    <property type="project" value="TreeGrafter"/>
</dbReference>
<dbReference type="GO" id="GO:0006508">
    <property type="term" value="P:proteolysis"/>
    <property type="evidence" value="ECO:0007669"/>
    <property type="project" value="TreeGrafter"/>
</dbReference>
<proteinExistence type="predicted"/>
<dbReference type="EMBL" id="CAKKLH010000296">
    <property type="protein sequence ID" value="CAH0109901.1"/>
    <property type="molecule type" value="Genomic_DNA"/>
</dbReference>
<dbReference type="GO" id="GO:0008270">
    <property type="term" value="F:zinc ion binding"/>
    <property type="evidence" value="ECO:0007669"/>
    <property type="project" value="InterPro"/>
</dbReference>
<keyword evidence="1" id="KW-0732">Signal</keyword>
<accession>A0A8J2S1V8</accession>
<dbReference type="Proteomes" id="UP000789390">
    <property type="component" value="Unassembled WGS sequence"/>
</dbReference>
<dbReference type="Gene3D" id="2.60.40.1730">
    <property type="entry name" value="tricorn interacting facor f3 domain"/>
    <property type="match status" value="1"/>
</dbReference>
<dbReference type="Pfam" id="PF01433">
    <property type="entry name" value="Peptidase_M1"/>
    <property type="match status" value="1"/>
</dbReference>
<dbReference type="OrthoDB" id="6368475at2759"/>
<dbReference type="GO" id="GO:0070006">
    <property type="term" value="F:metalloaminopeptidase activity"/>
    <property type="evidence" value="ECO:0007669"/>
    <property type="project" value="TreeGrafter"/>
</dbReference>
<dbReference type="GO" id="GO:0043171">
    <property type="term" value="P:peptide catabolic process"/>
    <property type="evidence" value="ECO:0007669"/>
    <property type="project" value="TreeGrafter"/>
</dbReference>
<feature type="signal peptide" evidence="1">
    <location>
        <begin position="1"/>
        <end position="27"/>
    </location>
</feature>
<dbReference type="AlphaFoldDB" id="A0A8J2S1V8"/>
<evidence type="ECO:0000313" key="4">
    <source>
        <dbReference type="Proteomes" id="UP000789390"/>
    </source>
</evidence>
<dbReference type="InterPro" id="IPR042097">
    <property type="entry name" value="Aminopeptidase_N-like_N_sf"/>
</dbReference>
<dbReference type="GO" id="GO:0005737">
    <property type="term" value="C:cytoplasm"/>
    <property type="evidence" value="ECO:0007669"/>
    <property type="project" value="TreeGrafter"/>
</dbReference>
<name>A0A8J2S1V8_9CRUS</name>
<sequence length="148" mass="17036">MRHLHQTPTLCCVALLFLLLATVLVAGQRRTAGTGDKNIRLPRNVLPVRYDVRLFPVMEKGNFTILGRVFIDVQCKMETDRIVLHSLDIIVDPESVKVTEETSLLYDDEKSSIKNKERVCEVIAHELAHQWFGNLVLLIILQYYNINY</sequence>
<dbReference type="GO" id="GO:0042277">
    <property type="term" value="F:peptide binding"/>
    <property type="evidence" value="ECO:0007669"/>
    <property type="project" value="TreeGrafter"/>
</dbReference>
<keyword evidence="4" id="KW-1185">Reference proteome</keyword>
<protein>
    <recommendedName>
        <fullName evidence="2">Peptidase M1 membrane alanine aminopeptidase domain-containing protein</fullName>
    </recommendedName>
</protein>
<dbReference type="InterPro" id="IPR050344">
    <property type="entry name" value="Peptidase_M1_aminopeptidases"/>
</dbReference>
<dbReference type="SUPFAM" id="SSF63737">
    <property type="entry name" value="Leukotriene A4 hydrolase N-terminal domain"/>
    <property type="match status" value="1"/>
</dbReference>
<evidence type="ECO:0000313" key="3">
    <source>
        <dbReference type="EMBL" id="CAH0109901.1"/>
    </source>
</evidence>
<feature type="domain" description="Peptidase M1 membrane alanine aminopeptidase" evidence="2">
    <location>
        <begin position="97"/>
        <end position="136"/>
    </location>
</feature>
<dbReference type="PANTHER" id="PTHR11533">
    <property type="entry name" value="PROTEASE M1 ZINC METALLOPROTEASE"/>
    <property type="match status" value="1"/>
</dbReference>
<comment type="caution">
    <text evidence="3">The sequence shown here is derived from an EMBL/GenBank/DDBJ whole genome shotgun (WGS) entry which is preliminary data.</text>
</comment>
<dbReference type="GO" id="GO:0005615">
    <property type="term" value="C:extracellular space"/>
    <property type="evidence" value="ECO:0007669"/>
    <property type="project" value="TreeGrafter"/>
</dbReference>
<evidence type="ECO:0000259" key="2">
    <source>
        <dbReference type="Pfam" id="PF01433"/>
    </source>
</evidence>
<evidence type="ECO:0000256" key="1">
    <source>
        <dbReference type="SAM" id="SignalP"/>
    </source>
</evidence>
<feature type="chain" id="PRO_5035317580" description="Peptidase M1 membrane alanine aminopeptidase domain-containing protein" evidence="1">
    <location>
        <begin position="28"/>
        <end position="148"/>
    </location>
</feature>
<reference evidence="3" key="1">
    <citation type="submission" date="2021-11" db="EMBL/GenBank/DDBJ databases">
        <authorList>
            <person name="Schell T."/>
        </authorList>
    </citation>
    <scope>NUCLEOTIDE SEQUENCE</scope>
    <source>
        <strain evidence="3">M5</strain>
    </source>
</reference>
<dbReference type="InterPro" id="IPR014782">
    <property type="entry name" value="Peptidase_M1_dom"/>
</dbReference>
<dbReference type="PANTHER" id="PTHR11533:SF294">
    <property type="entry name" value="THYROTROPIN-RELEASING HORMONE-DEGRADING ECTOENZYME"/>
    <property type="match status" value="1"/>
</dbReference>
<organism evidence="3 4">
    <name type="scientific">Daphnia galeata</name>
    <dbReference type="NCBI Taxonomy" id="27404"/>
    <lineage>
        <taxon>Eukaryota</taxon>
        <taxon>Metazoa</taxon>
        <taxon>Ecdysozoa</taxon>
        <taxon>Arthropoda</taxon>
        <taxon>Crustacea</taxon>
        <taxon>Branchiopoda</taxon>
        <taxon>Diplostraca</taxon>
        <taxon>Cladocera</taxon>
        <taxon>Anomopoda</taxon>
        <taxon>Daphniidae</taxon>
        <taxon>Daphnia</taxon>
    </lineage>
</organism>
<dbReference type="SUPFAM" id="SSF55486">
    <property type="entry name" value="Metalloproteases ('zincins'), catalytic domain"/>
    <property type="match status" value="1"/>
</dbReference>
<gene>
    <name evidence="3" type="ORF">DGAL_LOCUS13391</name>
</gene>